<evidence type="ECO:0000313" key="2">
    <source>
        <dbReference type="EMBL" id="MQL81248.1"/>
    </source>
</evidence>
<accession>A0A843UCF2</accession>
<feature type="compositionally biased region" description="Basic and acidic residues" evidence="1">
    <location>
        <begin position="19"/>
        <end position="33"/>
    </location>
</feature>
<dbReference type="Proteomes" id="UP000652761">
    <property type="component" value="Unassembled WGS sequence"/>
</dbReference>
<comment type="caution">
    <text evidence="2">The sequence shown here is derived from an EMBL/GenBank/DDBJ whole genome shotgun (WGS) entry which is preliminary data.</text>
</comment>
<evidence type="ECO:0000313" key="3">
    <source>
        <dbReference type="Proteomes" id="UP000652761"/>
    </source>
</evidence>
<dbReference type="AlphaFoldDB" id="A0A843UCF2"/>
<feature type="compositionally biased region" description="Basic and acidic residues" evidence="1">
    <location>
        <begin position="49"/>
        <end position="60"/>
    </location>
</feature>
<dbReference type="EMBL" id="NMUH01000555">
    <property type="protein sequence ID" value="MQL81248.1"/>
    <property type="molecule type" value="Genomic_DNA"/>
</dbReference>
<feature type="region of interest" description="Disordered" evidence="1">
    <location>
        <begin position="1"/>
        <end position="60"/>
    </location>
</feature>
<keyword evidence="3" id="KW-1185">Reference proteome</keyword>
<organism evidence="2 3">
    <name type="scientific">Colocasia esculenta</name>
    <name type="common">Wild taro</name>
    <name type="synonym">Arum esculentum</name>
    <dbReference type="NCBI Taxonomy" id="4460"/>
    <lineage>
        <taxon>Eukaryota</taxon>
        <taxon>Viridiplantae</taxon>
        <taxon>Streptophyta</taxon>
        <taxon>Embryophyta</taxon>
        <taxon>Tracheophyta</taxon>
        <taxon>Spermatophyta</taxon>
        <taxon>Magnoliopsida</taxon>
        <taxon>Liliopsida</taxon>
        <taxon>Araceae</taxon>
        <taxon>Aroideae</taxon>
        <taxon>Colocasieae</taxon>
        <taxon>Colocasia</taxon>
    </lineage>
</organism>
<protein>
    <submittedName>
        <fullName evidence="2">Uncharacterized protein</fullName>
    </submittedName>
</protein>
<gene>
    <name evidence="2" type="ORF">Taro_013694</name>
</gene>
<proteinExistence type="predicted"/>
<evidence type="ECO:0000256" key="1">
    <source>
        <dbReference type="SAM" id="MobiDB-lite"/>
    </source>
</evidence>
<sequence length="60" mass="7074">MSQKARDVPESQELAGMSEKARKWQECPRKPENGQEMARMSKQTKKWQKHLEKSINDENT</sequence>
<name>A0A843UCF2_COLES</name>
<reference evidence="2" key="1">
    <citation type="submission" date="2017-07" db="EMBL/GenBank/DDBJ databases">
        <title>Taro Niue Genome Assembly and Annotation.</title>
        <authorList>
            <person name="Atibalentja N."/>
            <person name="Keating K."/>
            <person name="Fields C.J."/>
        </authorList>
    </citation>
    <scope>NUCLEOTIDE SEQUENCE</scope>
    <source>
        <strain evidence="2">Niue_2</strain>
        <tissue evidence="2">Leaf</tissue>
    </source>
</reference>